<organism evidence="3">
    <name type="scientific">Perkinsus marinus (strain ATCC 50983 / TXsc)</name>
    <dbReference type="NCBI Taxonomy" id="423536"/>
    <lineage>
        <taxon>Eukaryota</taxon>
        <taxon>Sar</taxon>
        <taxon>Alveolata</taxon>
        <taxon>Perkinsozoa</taxon>
        <taxon>Perkinsea</taxon>
        <taxon>Perkinsida</taxon>
        <taxon>Perkinsidae</taxon>
        <taxon>Perkinsus</taxon>
    </lineage>
</organism>
<evidence type="ECO:0000313" key="3">
    <source>
        <dbReference type="Proteomes" id="UP000007800"/>
    </source>
</evidence>
<dbReference type="RefSeq" id="XP_002765658.1">
    <property type="nucleotide sequence ID" value="XM_002765612.1"/>
</dbReference>
<accession>C5LY45</accession>
<dbReference type="Proteomes" id="UP000007800">
    <property type="component" value="Unassembled WGS sequence"/>
</dbReference>
<dbReference type="AlphaFoldDB" id="C5LY45"/>
<dbReference type="InParanoid" id="C5LY45"/>
<dbReference type="EMBL" id="GG686772">
    <property type="protein sequence ID" value="EEQ98375.1"/>
    <property type="molecule type" value="Genomic_DNA"/>
</dbReference>
<reference evidence="2 3" key="1">
    <citation type="submission" date="2008-07" db="EMBL/GenBank/DDBJ databases">
        <authorList>
            <person name="El-Sayed N."/>
            <person name="Caler E."/>
            <person name="Inman J."/>
            <person name="Amedeo P."/>
            <person name="Hass B."/>
            <person name="Wortman J."/>
        </authorList>
    </citation>
    <scope>NUCLEOTIDE SEQUENCE [LARGE SCALE GENOMIC DNA]</scope>
    <source>
        <strain evidence="3">ATCC 50983 / TXsc</strain>
    </source>
</reference>
<gene>
    <name evidence="2" type="ORF">Pmar_PMAR013724</name>
</gene>
<protein>
    <submittedName>
        <fullName evidence="2">Uncharacterized protein</fullName>
    </submittedName>
</protein>
<evidence type="ECO:0000313" key="2">
    <source>
        <dbReference type="EMBL" id="EEQ98375.1"/>
    </source>
</evidence>
<proteinExistence type="predicted"/>
<dbReference type="GeneID" id="9040843"/>
<keyword evidence="3" id="KW-1185">Reference proteome</keyword>
<name>C5LY45_PERM5</name>
<sequence>MALYKAREYKIKQREDASEPELGSLEAFLNPPPHTEAVELDKTELDEAVDSQWELTSGESSSIVSSPRDSPGTNCNNAGLERGKWRRLKKELCPQLTGYKYGKYNGYDTRRLRSEEESLSRKRKTQLLLIKAG</sequence>
<evidence type="ECO:0000256" key="1">
    <source>
        <dbReference type="SAM" id="MobiDB-lite"/>
    </source>
</evidence>
<feature type="compositionally biased region" description="Low complexity" evidence="1">
    <location>
        <begin position="60"/>
        <end position="70"/>
    </location>
</feature>
<feature type="region of interest" description="Disordered" evidence="1">
    <location>
        <begin position="55"/>
        <end position="80"/>
    </location>
</feature>
<feature type="region of interest" description="Disordered" evidence="1">
    <location>
        <begin position="13"/>
        <end position="33"/>
    </location>
</feature>